<proteinExistence type="predicted"/>
<dbReference type="Proteomes" id="UP000005237">
    <property type="component" value="Unassembled WGS sequence"/>
</dbReference>
<evidence type="ECO:0000313" key="3">
    <source>
        <dbReference type="Proteomes" id="UP000005237"/>
    </source>
</evidence>
<evidence type="ECO:0000256" key="1">
    <source>
        <dbReference type="SAM" id="MobiDB-lite"/>
    </source>
</evidence>
<protein>
    <submittedName>
        <fullName evidence="2">Uncharacterized protein</fullName>
    </submittedName>
</protein>
<reference evidence="3" key="1">
    <citation type="submission" date="2010-08" db="EMBL/GenBank/DDBJ databases">
        <authorList>
            <consortium name="Caenorhabditis japonica Sequencing Consortium"/>
            <person name="Wilson R.K."/>
        </authorList>
    </citation>
    <scope>NUCLEOTIDE SEQUENCE [LARGE SCALE GENOMIC DNA]</scope>
    <source>
        <strain evidence="3">DF5081</strain>
    </source>
</reference>
<feature type="region of interest" description="Disordered" evidence="1">
    <location>
        <begin position="1"/>
        <end position="22"/>
    </location>
</feature>
<keyword evidence="3" id="KW-1185">Reference proteome</keyword>
<name>A0A8R1EHM8_CAEJA</name>
<reference evidence="2" key="2">
    <citation type="submission" date="2022-06" db="UniProtKB">
        <authorList>
            <consortium name="EnsemblMetazoa"/>
        </authorList>
    </citation>
    <scope>IDENTIFICATION</scope>
    <source>
        <strain evidence="2">DF5081</strain>
    </source>
</reference>
<accession>A0A8R1EHM8</accession>
<sequence length="162" mass="18395">MGGWEARRGDRQGKQTTTCRAERLRRERALREAQGDGDLDLDALIEALQNGEMINTPGQTGDTIPPEDQSAKRKRGVPDELSDDYIFNEINLYASRAHGLQADAEPVDTFGANLNITKPDPLSFKYNRRYQNNEMVNNVDVEVHGKSINNFKFNRMMKEIPK</sequence>
<evidence type="ECO:0000313" key="2">
    <source>
        <dbReference type="EnsemblMetazoa" id="CJA33790a.1"/>
    </source>
</evidence>
<feature type="region of interest" description="Disordered" evidence="1">
    <location>
        <begin position="53"/>
        <end position="77"/>
    </location>
</feature>
<feature type="compositionally biased region" description="Basic and acidic residues" evidence="1">
    <location>
        <begin position="1"/>
        <end position="13"/>
    </location>
</feature>
<dbReference type="EnsemblMetazoa" id="CJA33790a.1">
    <property type="protein sequence ID" value="CJA33790a.1"/>
    <property type="gene ID" value="WBGene00209637"/>
</dbReference>
<feature type="compositionally biased region" description="Polar residues" evidence="1">
    <location>
        <begin position="53"/>
        <end position="62"/>
    </location>
</feature>
<organism evidence="2 3">
    <name type="scientific">Caenorhabditis japonica</name>
    <dbReference type="NCBI Taxonomy" id="281687"/>
    <lineage>
        <taxon>Eukaryota</taxon>
        <taxon>Metazoa</taxon>
        <taxon>Ecdysozoa</taxon>
        <taxon>Nematoda</taxon>
        <taxon>Chromadorea</taxon>
        <taxon>Rhabditida</taxon>
        <taxon>Rhabditina</taxon>
        <taxon>Rhabditomorpha</taxon>
        <taxon>Rhabditoidea</taxon>
        <taxon>Rhabditidae</taxon>
        <taxon>Peloderinae</taxon>
        <taxon>Caenorhabditis</taxon>
    </lineage>
</organism>
<dbReference type="AlphaFoldDB" id="A0A8R1EHM8"/>